<protein>
    <submittedName>
        <fullName evidence="2">(Mediterranean fruit fly) hypothetical protein</fullName>
    </submittedName>
</protein>
<sequence>MGGATCDTLNPLASLLCQVFTVFLLPLLPHFRNHFIIIVHANYSLFAAYCHNTVRYDGATQCCVAATICCMSHLQLTNQSSTPQFVMVHHRHCHFTISYYYFFFFFAILVF</sequence>
<feature type="transmembrane region" description="Helical" evidence="1">
    <location>
        <begin position="93"/>
        <end position="110"/>
    </location>
</feature>
<name>A0A811V8D1_CERCA</name>
<keyword evidence="3" id="KW-1185">Reference proteome</keyword>
<keyword evidence="1" id="KW-1133">Transmembrane helix</keyword>
<evidence type="ECO:0000256" key="1">
    <source>
        <dbReference type="SAM" id="Phobius"/>
    </source>
</evidence>
<dbReference type="Proteomes" id="UP000606786">
    <property type="component" value="Unassembled WGS sequence"/>
</dbReference>
<accession>A0A811V8D1</accession>
<organism evidence="2 3">
    <name type="scientific">Ceratitis capitata</name>
    <name type="common">Mediterranean fruit fly</name>
    <name type="synonym">Tephritis capitata</name>
    <dbReference type="NCBI Taxonomy" id="7213"/>
    <lineage>
        <taxon>Eukaryota</taxon>
        <taxon>Metazoa</taxon>
        <taxon>Ecdysozoa</taxon>
        <taxon>Arthropoda</taxon>
        <taxon>Hexapoda</taxon>
        <taxon>Insecta</taxon>
        <taxon>Pterygota</taxon>
        <taxon>Neoptera</taxon>
        <taxon>Endopterygota</taxon>
        <taxon>Diptera</taxon>
        <taxon>Brachycera</taxon>
        <taxon>Muscomorpha</taxon>
        <taxon>Tephritoidea</taxon>
        <taxon>Tephritidae</taxon>
        <taxon>Ceratitis</taxon>
        <taxon>Ceratitis</taxon>
    </lineage>
</organism>
<keyword evidence="1" id="KW-0472">Membrane</keyword>
<evidence type="ECO:0000313" key="2">
    <source>
        <dbReference type="EMBL" id="CAD7011284.1"/>
    </source>
</evidence>
<feature type="transmembrane region" description="Helical" evidence="1">
    <location>
        <begin position="12"/>
        <end position="28"/>
    </location>
</feature>
<reference evidence="2" key="1">
    <citation type="submission" date="2020-11" db="EMBL/GenBank/DDBJ databases">
        <authorList>
            <person name="Whitehead M."/>
        </authorList>
    </citation>
    <scope>NUCLEOTIDE SEQUENCE</scope>
    <source>
        <strain evidence="2">EGII</strain>
    </source>
</reference>
<comment type="caution">
    <text evidence="2">The sequence shown here is derived from an EMBL/GenBank/DDBJ whole genome shotgun (WGS) entry which is preliminary data.</text>
</comment>
<gene>
    <name evidence="2" type="ORF">CCAP1982_LOCUS19391</name>
</gene>
<evidence type="ECO:0000313" key="3">
    <source>
        <dbReference type="Proteomes" id="UP000606786"/>
    </source>
</evidence>
<dbReference type="EMBL" id="CAJHJT010000056">
    <property type="protein sequence ID" value="CAD7011284.1"/>
    <property type="molecule type" value="Genomic_DNA"/>
</dbReference>
<keyword evidence="1" id="KW-0812">Transmembrane</keyword>
<dbReference type="AlphaFoldDB" id="A0A811V8D1"/>
<proteinExistence type="predicted"/>